<keyword evidence="4 12" id="KW-0949">S-adenosyl-L-methionine</keyword>
<evidence type="ECO:0000256" key="11">
    <source>
        <dbReference type="ARBA" id="ARBA00083299"/>
    </source>
</evidence>
<dbReference type="GO" id="GO:0000049">
    <property type="term" value="F:tRNA binding"/>
    <property type="evidence" value="ECO:0007669"/>
    <property type="project" value="UniProtKB-UniRule"/>
</dbReference>
<keyword evidence="2 12" id="KW-0489">Methyltransferase</keyword>
<keyword evidence="1 12" id="KW-0820">tRNA-binding</keyword>
<comment type="similarity">
    <text evidence="12">Belongs to the class I-like SAM-binding methyltransferase superfamily. Trm1 family.</text>
</comment>
<proteinExistence type="inferred from homology"/>
<evidence type="ECO:0000313" key="15">
    <source>
        <dbReference type="Proteomes" id="UP001301769"/>
    </source>
</evidence>
<dbReference type="EC" id="2.1.1.216" evidence="7"/>
<dbReference type="Gene3D" id="3.40.50.150">
    <property type="entry name" value="Vaccinia Virus protein VP39"/>
    <property type="match status" value="1"/>
</dbReference>
<dbReference type="FunFam" id="3.40.50.150:FF:000051">
    <property type="entry name" value="tRNA (guanine(26)-N(2))-dimethyltransferase"/>
    <property type="match status" value="1"/>
</dbReference>
<evidence type="ECO:0000256" key="2">
    <source>
        <dbReference type="ARBA" id="ARBA00022603"/>
    </source>
</evidence>
<keyword evidence="3 12" id="KW-0808">Transferase</keyword>
<dbReference type="EMBL" id="MU858052">
    <property type="protein sequence ID" value="KAK4218533.1"/>
    <property type="molecule type" value="Genomic_DNA"/>
</dbReference>
<evidence type="ECO:0000256" key="10">
    <source>
        <dbReference type="ARBA" id="ARBA00082896"/>
    </source>
</evidence>
<comment type="catalytic activity">
    <reaction evidence="8">
        <text>guanosine(26) in tRNA + 2 S-adenosyl-L-methionine = N(2)-dimethylguanosine(26) in tRNA + 2 S-adenosyl-L-homocysteine + 2 H(+)</text>
        <dbReference type="Rhea" id="RHEA:43140"/>
        <dbReference type="Rhea" id="RHEA-COMP:10359"/>
        <dbReference type="Rhea" id="RHEA-COMP:10360"/>
        <dbReference type="ChEBI" id="CHEBI:15378"/>
        <dbReference type="ChEBI" id="CHEBI:57856"/>
        <dbReference type="ChEBI" id="CHEBI:59789"/>
        <dbReference type="ChEBI" id="CHEBI:74269"/>
        <dbReference type="ChEBI" id="CHEBI:74513"/>
        <dbReference type="EC" id="2.1.1.216"/>
    </reaction>
</comment>
<organism evidence="14 15">
    <name type="scientific">Rhypophila decipiens</name>
    <dbReference type="NCBI Taxonomy" id="261697"/>
    <lineage>
        <taxon>Eukaryota</taxon>
        <taxon>Fungi</taxon>
        <taxon>Dikarya</taxon>
        <taxon>Ascomycota</taxon>
        <taxon>Pezizomycotina</taxon>
        <taxon>Sordariomycetes</taxon>
        <taxon>Sordariomycetidae</taxon>
        <taxon>Sordariales</taxon>
        <taxon>Naviculisporaceae</taxon>
        <taxon>Rhypophila</taxon>
    </lineage>
</organism>
<evidence type="ECO:0000256" key="13">
    <source>
        <dbReference type="SAM" id="MobiDB-lite"/>
    </source>
</evidence>
<feature type="compositionally biased region" description="Low complexity" evidence="13">
    <location>
        <begin position="179"/>
        <end position="191"/>
    </location>
</feature>
<dbReference type="PROSITE" id="PS51626">
    <property type="entry name" value="SAM_MT_TRM1"/>
    <property type="match status" value="1"/>
</dbReference>
<dbReference type="GO" id="GO:0005634">
    <property type="term" value="C:nucleus"/>
    <property type="evidence" value="ECO:0007669"/>
    <property type="project" value="TreeGrafter"/>
</dbReference>
<evidence type="ECO:0000256" key="4">
    <source>
        <dbReference type="ARBA" id="ARBA00022691"/>
    </source>
</evidence>
<dbReference type="Proteomes" id="UP001301769">
    <property type="component" value="Unassembled WGS sequence"/>
</dbReference>
<comment type="caution">
    <text evidence="14">The sequence shown here is derived from an EMBL/GenBank/DDBJ whole genome shotgun (WGS) entry which is preliminary data.</text>
</comment>
<feature type="region of interest" description="Disordered" evidence="13">
    <location>
        <begin position="685"/>
        <end position="757"/>
    </location>
</feature>
<dbReference type="InterPro" id="IPR042296">
    <property type="entry name" value="tRNA_met_Trm1_C"/>
</dbReference>
<dbReference type="InterPro" id="IPR029063">
    <property type="entry name" value="SAM-dependent_MTases_sf"/>
</dbReference>
<evidence type="ECO:0000256" key="12">
    <source>
        <dbReference type="PROSITE-ProRule" id="PRU00958"/>
    </source>
</evidence>
<evidence type="ECO:0000256" key="5">
    <source>
        <dbReference type="ARBA" id="ARBA00022694"/>
    </source>
</evidence>
<dbReference type="PANTHER" id="PTHR10631:SF3">
    <property type="entry name" value="TRNA (GUANINE(26)-N(2))-DIMETHYLTRANSFERASE"/>
    <property type="match status" value="1"/>
</dbReference>
<protein>
    <recommendedName>
        <fullName evidence="7">tRNA (guanine(26)-N(2))-dimethyltransferase</fullName>
        <ecNumber evidence="7">2.1.1.216</ecNumber>
    </recommendedName>
    <alternativeName>
        <fullName evidence="10">tRNA 2,2-dimethylguanosine-26 methyltransferase</fullName>
    </alternativeName>
    <alternativeName>
        <fullName evidence="9">tRNA(guanine-26,N(2)-N(2)) methyltransferase</fullName>
    </alternativeName>
    <alternativeName>
        <fullName evidence="11">tRNA(m(2,2)G26)dimethyltransferase</fullName>
    </alternativeName>
</protein>
<accession>A0AAN6YHE5</accession>
<evidence type="ECO:0000256" key="8">
    <source>
        <dbReference type="ARBA" id="ARBA00051897"/>
    </source>
</evidence>
<dbReference type="GO" id="GO:0160104">
    <property type="term" value="F:tRNA (guanine(26)-N2)-dimethyltransferase activity"/>
    <property type="evidence" value="ECO:0007669"/>
    <property type="project" value="UniProtKB-EC"/>
</dbReference>
<name>A0AAN6YHE5_9PEZI</name>
<dbReference type="FunFam" id="3.30.56.70:FF:000001">
    <property type="entry name" value="tRNA (guanine(26)-N(2))-dimethyltransferase"/>
    <property type="match status" value="1"/>
</dbReference>
<sequence length="757" mass="83417">MRATLFAISFSGSFKRASWSILSTHPRTRILSAARTMATDAQSITAPPADKQIILHDGVRYTTVKEGLAYILVPEPSEEDKKKSKDGQGVQQVFYNPIQQFNRDLTVLAIKAYGKEQIAQKQVFKDNLCNRIKRKRKEPSEAERKTKAARLQNGSASKQTNDEAAPSVPAESETEPQEEAPAAAEAETASSEVKEPIQEEAASDSEPTADSTRQDGVEAQDGTDEIAKRPNALNEPENIPPKFTILDAFSASALRALRYAHEIPFVTQVTSNDLLKTAVNTIKLNVKHNKLEDKITVSHDDALAHMYSIVVDELRTQAAQQGKKPKDTVPSNKYDVVDLDPYGTAAPFLDAAVQAVRDDGGLLCVTCTDSGVWASNGYPEKCYSLYGGIPLKGWYSHEVGLRLILHAIETSAAKYGLSMEPLLSLSIDYYTRVFVKIRKSPARVKFQGGKTMITYNCDHGCGAWSTQYIMKNKTAPNKKGDGIFYKHGLAAGPTVDMACEHCGSTMHIGGPMYGGRMHSPAFIKNVLAELPEADTGVYGTTERIRGMLQTALEEILYTPEEVKAMEEAAKAEPVDNKERKKREAAALEAELAAIDPYPFYFQSSHLAGTIHCAAPPERFLKGALRHMGYRVTRSHTKPGSIKTDAPWSVLWHVIREWSRQKAPVKEANIKPGSVAYRLLGLGEKKQESADGAAETNGTGSTEESAKTEETVKPQEQKKMPEVVFDESLGREVEPVKLMRYQTNPRENWGPMSRAKGR</sequence>
<keyword evidence="15" id="KW-1185">Reference proteome</keyword>
<evidence type="ECO:0000256" key="1">
    <source>
        <dbReference type="ARBA" id="ARBA00022555"/>
    </source>
</evidence>
<dbReference type="Pfam" id="PF02005">
    <property type="entry name" value="TRM"/>
    <property type="match status" value="2"/>
</dbReference>
<reference evidence="14" key="2">
    <citation type="submission" date="2023-05" db="EMBL/GenBank/DDBJ databases">
        <authorList>
            <consortium name="Lawrence Berkeley National Laboratory"/>
            <person name="Steindorff A."/>
            <person name="Hensen N."/>
            <person name="Bonometti L."/>
            <person name="Westerberg I."/>
            <person name="Brannstrom I.O."/>
            <person name="Guillou S."/>
            <person name="Cros-Aarteil S."/>
            <person name="Calhoun S."/>
            <person name="Haridas S."/>
            <person name="Kuo A."/>
            <person name="Mondo S."/>
            <person name="Pangilinan J."/>
            <person name="Riley R."/>
            <person name="Labutti K."/>
            <person name="Andreopoulos B."/>
            <person name="Lipzen A."/>
            <person name="Chen C."/>
            <person name="Yanf M."/>
            <person name="Daum C."/>
            <person name="Ng V."/>
            <person name="Clum A."/>
            <person name="Ohm R."/>
            <person name="Martin F."/>
            <person name="Silar P."/>
            <person name="Natvig D."/>
            <person name="Lalanne C."/>
            <person name="Gautier V."/>
            <person name="Ament-Velasquez S.L."/>
            <person name="Kruys A."/>
            <person name="Hutchinson M.I."/>
            <person name="Powell A.J."/>
            <person name="Barry K."/>
            <person name="Miller A.N."/>
            <person name="Grigoriev I.V."/>
            <person name="Debuchy R."/>
            <person name="Gladieux P."/>
            <person name="Thoren M.H."/>
            <person name="Johannesson H."/>
        </authorList>
    </citation>
    <scope>NUCLEOTIDE SEQUENCE</scope>
    <source>
        <strain evidence="14">PSN293</strain>
    </source>
</reference>
<feature type="compositionally biased region" description="Basic and acidic residues" evidence="13">
    <location>
        <begin position="703"/>
        <end position="720"/>
    </location>
</feature>
<dbReference type="Gene3D" id="3.30.56.70">
    <property type="entry name" value="N2,N2-dimethylguanosine tRNA methyltransferase, C-terminal domain"/>
    <property type="match status" value="1"/>
</dbReference>
<feature type="region of interest" description="Disordered" evidence="13">
    <location>
        <begin position="134"/>
        <end position="240"/>
    </location>
</feature>
<evidence type="ECO:0000256" key="6">
    <source>
        <dbReference type="ARBA" id="ARBA00022884"/>
    </source>
</evidence>
<evidence type="ECO:0000313" key="14">
    <source>
        <dbReference type="EMBL" id="KAK4218533.1"/>
    </source>
</evidence>
<evidence type="ECO:0000256" key="3">
    <source>
        <dbReference type="ARBA" id="ARBA00022679"/>
    </source>
</evidence>
<dbReference type="PANTHER" id="PTHR10631">
    <property type="entry name" value="N 2 ,N 2 -DIMETHYLGUANOSINE TRNA METHYLTRANSFERASE"/>
    <property type="match status" value="1"/>
</dbReference>
<evidence type="ECO:0000256" key="7">
    <source>
        <dbReference type="ARBA" id="ARBA00039099"/>
    </source>
</evidence>
<reference evidence="14" key="1">
    <citation type="journal article" date="2023" name="Mol. Phylogenet. Evol.">
        <title>Genome-scale phylogeny and comparative genomics of the fungal order Sordariales.</title>
        <authorList>
            <person name="Hensen N."/>
            <person name="Bonometti L."/>
            <person name="Westerberg I."/>
            <person name="Brannstrom I.O."/>
            <person name="Guillou S."/>
            <person name="Cros-Aarteil S."/>
            <person name="Calhoun S."/>
            <person name="Haridas S."/>
            <person name="Kuo A."/>
            <person name="Mondo S."/>
            <person name="Pangilinan J."/>
            <person name="Riley R."/>
            <person name="LaButti K."/>
            <person name="Andreopoulos B."/>
            <person name="Lipzen A."/>
            <person name="Chen C."/>
            <person name="Yan M."/>
            <person name="Daum C."/>
            <person name="Ng V."/>
            <person name="Clum A."/>
            <person name="Steindorff A."/>
            <person name="Ohm R.A."/>
            <person name="Martin F."/>
            <person name="Silar P."/>
            <person name="Natvig D.O."/>
            <person name="Lalanne C."/>
            <person name="Gautier V."/>
            <person name="Ament-Velasquez S.L."/>
            <person name="Kruys A."/>
            <person name="Hutchinson M.I."/>
            <person name="Powell A.J."/>
            <person name="Barry K."/>
            <person name="Miller A.N."/>
            <person name="Grigoriev I.V."/>
            <person name="Debuchy R."/>
            <person name="Gladieux P."/>
            <person name="Hiltunen Thoren M."/>
            <person name="Johannesson H."/>
        </authorList>
    </citation>
    <scope>NUCLEOTIDE SEQUENCE</scope>
    <source>
        <strain evidence="14">PSN293</strain>
    </source>
</reference>
<dbReference type="GO" id="GO:0002940">
    <property type="term" value="P:tRNA N2-guanine methylation"/>
    <property type="evidence" value="ECO:0007669"/>
    <property type="project" value="TreeGrafter"/>
</dbReference>
<keyword evidence="6 12" id="KW-0694">RNA-binding</keyword>
<feature type="compositionally biased region" description="Basic and acidic residues" evidence="13">
    <location>
        <begin position="727"/>
        <end position="736"/>
    </location>
</feature>
<dbReference type="AlphaFoldDB" id="A0AAN6YHE5"/>
<dbReference type="InterPro" id="IPR002905">
    <property type="entry name" value="Trm1"/>
</dbReference>
<evidence type="ECO:0000256" key="9">
    <source>
        <dbReference type="ARBA" id="ARBA00077143"/>
    </source>
</evidence>
<gene>
    <name evidence="14" type="ORF">QBC37DRAFT_411892</name>
</gene>
<keyword evidence="5 12" id="KW-0819">tRNA processing</keyword>
<dbReference type="SUPFAM" id="SSF53335">
    <property type="entry name" value="S-adenosyl-L-methionine-dependent methyltransferases"/>
    <property type="match status" value="1"/>
</dbReference>